<gene>
    <name evidence="1" type="ORF">LCGC14_3124190</name>
</gene>
<protein>
    <submittedName>
        <fullName evidence="1">Uncharacterized protein</fullName>
    </submittedName>
</protein>
<dbReference type="AlphaFoldDB" id="A0A0F8WQB8"/>
<name>A0A0F8WQB8_9ZZZZ</name>
<reference evidence="1" key="1">
    <citation type="journal article" date="2015" name="Nature">
        <title>Complex archaea that bridge the gap between prokaryotes and eukaryotes.</title>
        <authorList>
            <person name="Spang A."/>
            <person name="Saw J.H."/>
            <person name="Jorgensen S.L."/>
            <person name="Zaremba-Niedzwiedzka K."/>
            <person name="Martijn J."/>
            <person name="Lind A.E."/>
            <person name="van Eijk R."/>
            <person name="Schleper C."/>
            <person name="Guy L."/>
            <person name="Ettema T.J."/>
        </authorList>
    </citation>
    <scope>NUCLEOTIDE SEQUENCE</scope>
</reference>
<sequence>MISPDQTIILSFIGKNETLNNLIFVYCHPEDCIRKFNLHIRKGVIISEYSGGNHSVLCNLKRFSKEMKKTVKQDLMPLWTQQPESVNAS</sequence>
<evidence type="ECO:0000313" key="1">
    <source>
        <dbReference type="EMBL" id="KKK50520.1"/>
    </source>
</evidence>
<organism evidence="1">
    <name type="scientific">marine sediment metagenome</name>
    <dbReference type="NCBI Taxonomy" id="412755"/>
    <lineage>
        <taxon>unclassified sequences</taxon>
        <taxon>metagenomes</taxon>
        <taxon>ecological metagenomes</taxon>
    </lineage>
</organism>
<comment type="caution">
    <text evidence="1">The sequence shown here is derived from an EMBL/GenBank/DDBJ whole genome shotgun (WGS) entry which is preliminary data.</text>
</comment>
<proteinExistence type="predicted"/>
<dbReference type="EMBL" id="LAZR01067981">
    <property type="protein sequence ID" value="KKK50520.1"/>
    <property type="molecule type" value="Genomic_DNA"/>
</dbReference>
<accession>A0A0F8WQB8</accession>